<dbReference type="AlphaFoldDB" id="A0A9P8Q1Q2"/>
<organism evidence="1 2">
    <name type="scientific">Wickerhamomyces pijperi</name>
    <name type="common">Yeast</name>
    <name type="synonym">Pichia pijperi</name>
    <dbReference type="NCBI Taxonomy" id="599730"/>
    <lineage>
        <taxon>Eukaryota</taxon>
        <taxon>Fungi</taxon>
        <taxon>Dikarya</taxon>
        <taxon>Ascomycota</taxon>
        <taxon>Saccharomycotina</taxon>
        <taxon>Saccharomycetes</taxon>
        <taxon>Phaffomycetales</taxon>
        <taxon>Wickerhamomycetaceae</taxon>
        <taxon>Wickerhamomyces</taxon>
    </lineage>
</organism>
<dbReference type="Proteomes" id="UP000774326">
    <property type="component" value="Unassembled WGS sequence"/>
</dbReference>
<comment type="caution">
    <text evidence="1">The sequence shown here is derived from an EMBL/GenBank/DDBJ whole genome shotgun (WGS) entry which is preliminary data.</text>
</comment>
<gene>
    <name evidence="1" type="ORF">WICPIJ_007518</name>
</gene>
<accession>A0A9P8Q1Q2</accession>
<reference evidence="1" key="2">
    <citation type="submission" date="2021-01" db="EMBL/GenBank/DDBJ databases">
        <authorList>
            <person name="Schikora-Tamarit M.A."/>
        </authorList>
    </citation>
    <scope>NUCLEOTIDE SEQUENCE</scope>
    <source>
        <strain evidence="1">CBS2887</strain>
    </source>
</reference>
<evidence type="ECO:0000313" key="1">
    <source>
        <dbReference type="EMBL" id="KAH3681537.1"/>
    </source>
</evidence>
<dbReference type="EMBL" id="JAEUBG010004397">
    <property type="protein sequence ID" value="KAH3681537.1"/>
    <property type="molecule type" value="Genomic_DNA"/>
</dbReference>
<keyword evidence="2" id="KW-1185">Reference proteome</keyword>
<reference evidence="1" key="1">
    <citation type="journal article" date="2021" name="Open Biol.">
        <title>Shared evolutionary footprints suggest mitochondrial oxidative damage underlies multiple complex I losses in fungi.</title>
        <authorList>
            <person name="Schikora-Tamarit M.A."/>
            <person name="Marcet-Houben M."/>
            <person name="Nosek J."/>
            <person name="Gabaldon T."/>
        </authorList>
    </citation>
    <scope>NUCLEOTIDE SEQUENCE</scope>
    <source>
        <strain evidence="1">CBS2887</strain>
    </source>
</reference>
<name>A0A9P8Q1Q2_WICPI</name>
<proteinExistence type="predicted"/>
<evidence type="ECO:0000313" key="2">
    <source>
        <dbReference type="Proteomes" id="UP000774326"/>
    </source>
</evidence>
<protein>
    <submittedName>
        <fullName evidence="1">Uncharacterized protein</fullName>
    </submittedName>
</protein>
<sequence length="68" mass="7712">MEELRSLEAVSFNPHCGFIFEPLVGVVFGMVVFNWPRSGEDVREGSEGSSQIDWDGSVSNMLDIWRFD</sequence>